<evidence type="ECO:0000313" key="3">
    <source>
        <dbReference type="EMBL" id="UYQ72038.1"/>
    </source>
</evidence>
<evidence type="ECO:0000256" key="1">
    <source>
        <dbReference type="SAM" id="Coils"/>
    </source>
</evidence>
<name>A0ABY6IN93_9HYPH</name>
<keyword evidence="2" id="KW-1133">Transmembrane helix</keyword>
<feature type="transmembrane region" description="Helical" evidence="2">
    <location>
        <begin position="59"/>
        <end position="85"/>
    </location>
</feature>
<dbReference type="Proteomes" id="UP001163882">
    <property type="component" value="Chromosome"/>
</dbReference>
<reference evidence="3" key="1">
    <citation type="submission" date="2022-10" db="EMBL/GenBank/DDBJ databases">
        <title>YIM 151497 complete genome.</title>
        <authorList>
            <person name="Chen X."/>
        </authorList>
    </citation>
    <scope>NUCLEOTIDE SEQUENCE</scope>
    <source>
        <strain evidence="3">YIM 151497</strain>
    </source>
</reference>
<accession>A0ABY6IN93</accession>
<sequence length="297" mass="30539">MTTIPPTEPAAAQETSSYVDWPAILAGGIAAAAISFVLLAFGSAIGLSMTDPFGREGVSLFWIAIAMAIWVIWVQVSSLMIGGYLTGRMRKRNYDATEEESDIRDGFHGLLVWATAVLFTAVLAFGGIGSLANSVGSAVGGVAQGAGAAAGQAISDQSGPFQSTIDRLLRTATATEGDAAATRDEVGRILIDGVTGEGVSEDDRAYLAQLVAARTDLDQAQAEARVDEVIAQAQAVQDDIAAAADQARAVGVLGAFLTAASLAIGAAGAWFAAVTGGNHRDTHTVTPFFARRRAPLA</sequence>
<evidence type="ECO:0000313" key="4">
    <source>
        <dbReference type="Proteomes" id="UP001163882"/>
    </source>
</evidence>
<feature type="coiled-coil region" evidence="1">
    <location>
        <begin position="219"/>
        <end position="246"/>
    </location>
</feature>
<proteinExistence type="predicted"/>
<feature type="transmembrane region" description="Helical" evidence="2">
    <location>
        <begin position="106"/>
        <end position="128"/>
    </location>
</feature>
<evidence type="ECO:0000256" key="2">
    <source>
        <dbReference type="SAM" id="Phobius"/>
    </source>
</evidence>
<keyword evidence="2" id="KW-0472">Membrane</keyword>
<protein>
    <recommendedName>
        <fullName evidence="5">Mll5186 protein</fullName>
    </recommendedName>
</protein>
<organism evidence="3 4">
    <name type="scientific">Pelagibacterium flavum</name>
    <dbReference type="NCBI Taxonomy" id="2984530"/>
    <lineage>
        <taxon>Bacteria</taxon>
        <taxon>Pseudomonadati</taxon>
        <taxon>Pseudomonadota</taxon>
        <taxon>Alphaproteobacteria</taxon>
        <taxon>Hyphomicrobiales</taxon>
        <taxon>Devosiaceae</taxon>
        <taxon>Pelagibacterium</taxon>
    </lineage>
</organism>
<keyword evidence="4" id="KW-1185">Reference proteome</keyword>
<evidence type="ECO:0008006" key="5">
    <source>
        <dbReference type="Google" id="ProtNLM"/>
    </source>
</evidence>
<dbReference type="RefSeq" id="WP_264225682.1">
    <property type="nucleotide sequence ID" value="NZ_CP107716.1"/>
</dbReference>
<keyword evidence="2" id="KW-0812">Transmembrane</keyword>
<keyword evidence="1" id="KW-0175">Coiled coil</keyword>
<gene>
    <name evidence="3" type="ORF">OF122_18705</name>
</gene>
<feature type="transmembrane region" description="Helical" evidence="2">
    <location>
        <begin position="23"/>
        <end position="47"/>
    </location>
</feature>
<dbReference type="EMBL" id="CP107716">
    <property type="protein sequence ID" value="UYQ72038.1"/>
    <property type="molecule type" value="Genomic_DNA"/>
</dbReference>